<dbReference type="GO" id="GO:0005886">
    <property type="term" value="C:plasma membrane"/>
    <property type="evidence" value="ECO:0007669"/>
    <property type="project" value="UniProtKB-SubCell"/>
</dbReference>
<dbReference type="Proteomes" id="UP000647172">
    <property type="component" value="Unassembled WGS sequence"/>
</dbReference>
<keyword evidence="7 8" id="KW-0472">Membrane</keyword>
<evidence type="ECO:0000256" key="6">
    <source>
        <dbReference type="ARBA" id="ARBA00022989"/>
    </source>
</evidence>
<dbReference type="Gene3D" id="1.20.1720.10">
    <property type="entry name" value="Multidrug resistance protein D"/>
    <property type="match status" value="1"/>
</dbReference>
<dbReference type="PANTHER" id="PTHR23502:SF132">
    <property type="entry name" value="POLYAMINE TRANSPORTER 2-RELATED"/>
    <property type="match status" value="1"/>
</dbReference>
<evidence type="ECO:0000259" key="9">
    <source>
        <dbReference type="PROSITE" id="PS50850"/>
    </source>
</evidence>
<feature type="transmembrane region" description="Helical" evidence="8">
    <location>
        <begin position="232"/>
        <end position="251"/>
    </location>
</feature>
<evidence type="ECO:0000256" key="3">
    <source>
        <dbReference type="ARBA" id="ARBA00022448"/>
    </source>
</evidence>
<feature type="transmembrane region" description="Helical" evidence="8">
    <location>
        <begin position="96"/>
        <end position="118"/>
    </location>
</feature>
<dbReference type="InterPro" id="IPR020846">
    <property type="entry name" value="MFS_dom"/>
</dbReference>
<dbReference type="GO" id="GO:1990961">
    <property type="term" value="P:xenobiotic detoxification by transmembrane export across the plasma membrane"/>
    <property type="evidence" value="ECO:0007669"/>
    <property type="project" value="InterPro"/>
</dbReference>
<name>A0A919MSA5_9ACTN</name>
<dbReference type="InterPro" id="IPR011701">
    <property type="entry name" value="MFS"/>
</dbReference>
<dbReference type="CDD" id="cd17320">
    <property type="entry name" value="MFS_MdfA_MDR_like"/>
    <property type="match status" value="1"/>
</dbReference>
<feature type="transmembrane region" description="Helical" evidence="8">
    <location>
        <begin position="300"/>
        <end position="319"/>
    </location>
</feature>
<evidence type="ECO:0000256" key="5">
    <source>
        <dbReference type="ARBA" id="ARBA00022692"/>
    </source>
</evidence>
<evidence type="ECO:0000313" key="10">
    <source>
        <dbReference type="EMBL" id="GIE47870.1"/>
    </source>
</evidence>
<keyword evidence="5 8" id="KW-0812">Transmembrane</keyword>
<evidence type="ECO:0000256" key="7">
    <source>
        <dbReference type="ARBA" id="ARBA00023136"/>
    </source>
</evidence>
<feature type="transmembrane region" description="Helical" evidence="8">
    <location>
        <begin position="157"/>
        <end position="178"/>
    </location>
</feature>
<dbReference type="InterPro" id="IPR036259">
    <property type="entry name" value="MFS_trans_sf"/>
</dbReference>
<keyword evidence="6 8" id="KW-1133">Transmembrane helix</keyword>
<dbReference type="PROSITE" id="PS00216">
    <property type="entry name" value="SUGAR_TRANSPORT_1"/>
    <property type="match status" value="1"/>
</dbReference>
<dbReference type="GO" id="GO:0042910">
    <property type="term" value="F:xenobiotic transmembrane transporter activity"/>
    <property type="evidence" value="ECO:0007669"/>
    <property type="project" value="InterPro"/>
</dbReference>
<feature type="transmembrane region" description="Helical" evidence="8">
    <location>
        <begin position="27"/>
        <end position="44"/>
    </location>
</feature>
<dbReference type="InterPro" id="IPR005829">
    <property type="entry name" value="Sugar_transporter_CS"/>
</dbReference>
<sequence length="427" mass="43486">MTQAPERLAAPPVALTPGERMSARERLQLVLVLGFLIALGPLTIDMYLPSLPTITDDLQTTTAAVQLTLTGTLAGLALGQLLIGPVSDAVGRRAPLLAGVAVHILASVLCVIAPNLALLGTLRVLQGLGAAAAAVVAMAIVRDLFTGLAAAKLLSRLMLVMGAAPILAPTLGGITLNWTSWRGVFVVLALFGVAMLTVTALALPETLPVERRRNGGVLGTLRDYGRLFGDRPYLGLILVAGLAMAALFAYVSGSSFVFQEQYGLNEQEFGFVFGAGAVGLITATQLNVRLLRRWTPAQILVSSLAAGAVAGLVLLLFAATGFGGLVGVLIPLWVVLASAGLAFPNAPALALSRHGEAAGTAAALLGAVQFGVGALAAPLVGVLGTGAVGMALVIAGGMVAANLVLLLVVRPWLLPVEDANPAVVTGH</sequence>
<feature type="transmembrane region" description="Helical" evidence="8">
    <location>
        <begin position="64"/>
        <end position="84"/>
    </location>
</feature>
<feature type="transmembrane region" description="Helical" evidence="8">
    <location>
        <begin position="271"/>
        <end position="288"/>
    </location>
</feature>
<evidence type="ECO:0000256" key="1">
    <source>
        <dbReference type="ARBA" id="ARBA00004651"/>
    </source>
</evidence>
<proteinExistence type="inferred from homology"/>
<organism evidence="10 11">
    <name type="scientific">Actinoplanes nipponensis</name>
    <dbReference type="NCBI Taxonomy" id="135950"/>
    <lineage>
        <taxon>Bacteria</taxon>
        <taxon>Bacillati</taxon>
        <taxon>Actinomycetota</taxon>
        <taxon>Actinomycetes</taxon>
        <taxon>Micromonosporales</taxon>
        <taxon>Micromonosporaceae</taxon>
        <taxon>Actinoplanes</taxon>
    </lineage>
</organism>
<dbReference type="SUPFAM" id="SSF103473">
    <property type="entry name" value="MFS general substrate transporter"/>
    <property type="match status" value="1"/>
</dbReference>
<feature type="transmembrane region" description="Helical" evidence="8">
    <location>
        <begin position="387"/>
        <end position="409"/>
    </location>
</feature>
<feature type="transmembrane region" description="Helical" evidence="8">
    <location>
        <begin position="184"/>
        <end position="203"/>
    </location>
</feature>
<evidence type="ECO:0000256" key="8">
    <source>
        <dbReference type="SAM" id="Phobius"/>
    </source>
</evidence>
<keyword evidence="4" id="KW-1003">Cell membrane</keyword>
<feature type="transmembrane region" description="Helical" evidence="8">
    <location>
        <begin position="124"/>
        <end position="145"/>
    </location>
</feature>
<dbReference type="AlphaFoldDB" id="A0A919MSA5"/>
<protein>
    <submittedName>
        <fullName evidence="10">Bcr/CflA family drug resistance efflux transporter</fullName>
    </submittedName>
</protein>
<evidence type="ECO:0000313" key="11">
    <source>
        <dbReference type="Proteomes" id="UP000647172"/>
    </source>
</evidence>
<comment type="similarity">
    <text evidence="2">Belongs to the major facilitator superfamily. Bcr/CmlA family.</text>
</comment>
<gene>
    <name evidence="10" type="ORF">Ani05nite_14040</name>
</gene>
<evidence type="ECO:0000256" key="2">
    <source>
        <dbReference type="ARBA" id="ARBA00006236"/>
    </source>
</evidence>
<keyword evidence="3" id="KW-0813">Transport</keyword>
<comment type="caution">
    <text evidence="10">The sequence shown here is derived from an EMBL/GenBank/DDBJ whole genome shotgun (WGS) entry which is preliminary data.</text>
</comment>
<dbReference type="Pfam" id="PF07690">
    <property type="entry name" value="MFS_1"/>
    <property type="match status" value="1"/>
</dbReference>
<feature type="transmembrane region" description="Helical" evidence="8">
    <location>
        <begin position="325"/>
        <end position="346"/>
    </location>
</feature>
<feature type="transmembrane region" description="Helical" evidence="8">
    <location>
        <begin position="358"/>
        <end position="381"/>
    </location>
</feature>
<dbReference type="PANTHER" id="PTHR23502">
    <property type="entry name" value="MAJOR FACILITATOR SUPERFAMILY"/>
    <property type="match status" value="1"/>
</dbReference>
<dbReference type="PROSITE" id="PS50850">
    <property type="entry name" value="MFS"/>
    <property type="match status" value="1"/>
</dbReference>
<dbReference type="InterPro" id="IPR004812">
    <property type="entry name" value="Efflux_drug-R_Bcr/CmlA"/>
</dbReference>
<dbReference type="NCBIfam" id="TIGR00710">
    <property type="entry name" value="efflux_Bcr_CflA"/>
    <property type="match status" value="1"/>
</dbReference>
<dbReference type="FunFam" id="1.20.1720.10:FF:000005">
    <property type="entry name" value="Bcr/CflA family efflux transporter"/>
    <property type="match status" value="1"/>
</dbReference>
<comment type="subcellular location">
    <subcellularLocation>
        <location evidence="1">Cell membrane</location>
        <topology evidence="1">Multi-pass membrane protein</topology>
    </subcellularLocation>
</comment>
<feature type="domain" description="Major facilitator superfamily (MFS) profile" evidence="9">
    <location>
        <begin position="26"/>
        <end position="414"/>
    </location>
</feature>
<accession>A0A919MSA5</accession>
<evidence type="ECO:0000256" key="4">
    <source>
        <dbReference type="ARBA" id="ARBA00022475"/>
    </source>
</evidence>
<keyword evidence="11" id="KW-1185">Reference proteome</keyword>
<dbReference type="EMBL" id="BOMQ01000017">
    <property type="protein sequence ID" value="GIE47870.1"/>
    <property type="molecule type" value="Genomic_DNA"/>
</dbReference>
<reference evidence="10" key="1">
    <citation type="submission" date="2021-01" db="EMBL/GenBank/DDBJ databases">
        <title>Whole genome shotgun sequence of Actinoplanes nipponensis NBRC 14063.</title>
        <authorList>
            <person name="Komaki H."/>
            <person name="Tamura T."/>
        </authorList>
    </citation>
    <scope>NUCLEOTIDE SEQUENCE</scope>
    <source>
        <strain evidence="10">NBRC 14063</strain>
    </source>
</reference>